<keyword evidence="4" id="KW-1185">Reference proteome</keyword>
<dbReference type="PANTHER" id="PTHR30015:SF7">
    <property type="entry name" value="TYPE IV METHYL-DIRECTED RESTRICTION ENZYME ECOKMRR"/>
    <property type="match status" value="1"/>
</dbReference>
<dbReference type="RefSeq" id="WP_183663764.1">
    <property type="nucleotide sequence ID" value="NZ_JACHXN010000014.1"/>
</dbReference>
<dbReference type="Pfam" id="PF14338">
    <property type="entry name" value="Mrr_N"/>
    <property type="match status" value="1"/>
</dbReference>
<dbReference type="Pfam" id="PF04471">
    <property type="entry name" value="Mrr_cat"/>
    <property type="match status" value="1"/>
</dbReference>
<dbReference type="InterPro" id="IPR007560">
    <property type="entry name" value="Restrct_endonuc_IV_Mrr"/>
</dbReference>
<dbReference type="GO" id="GO:0003677">
    <property type="term" value="F:DNA binding"/>
    <property type="evidence" value="ECO:0007669"/>
    <property type="project" value="InterPro"/>
</dbReference>
<evidence type="ECO:0000313" key="4">
    <source>
        <dbReference type="Proteomes" id="UP000554520"/>
    </source>
</evidence>
<dbReference type="SUPFAM" id="SSF52980">
    <property type="entry name" value="Restriction endonuclease-like"/>
    <property type="match status" value="1"/>
</dbReference>
<evidence type="ECO:0000259" key="2">
    <source>
        <dbReference type="Pfam" id="PF14338"/>
    </source>
</evidence>
<evidence type="ECO:0000313" key="3">
    <source>
        <dbReference type="EMBL" id="MBB3147749.1"/>
    </source>
</evidence>
<gene>
    <name evidence="3" type="ORF">FHS21_004181</name>
</gene>
<feature type="domain" description="Restriction endonuclease type IV Mrr" evidence="1">
    <location>
        <begin position="179"/>
        <end position="295"/>
    </location>
</feature>
<proteinExistence type="predicted"/>
<dbReference type="InterPro" id="IPR025745">
    <property type="entry name" value="Mrr-like_N_dom"/>
</dbReference>
<organism evidence="3 4">
    <name type="scientific">Phyllobacterium trifolii</name>
    <dbReference type="NCBI Taxonomy" id="300193"/>
    <lineage>
        <taxon>Bacteria</taxon>
        <taxon>Pseudomonadati</taxon>
        <taxon>Pseudomonadota</taxon>
        <taxon>Alphaproteobacteria</taxon>
        <taxon>Hyphomicrobiales</taxon>
        <taxon>Phyllobacteriaceae</taxon>
        <taxon>Phyllobacterium</taxon>
    </lineage>
</organism>
<comment type="caution">
    <text evidence="3">The sequence shown here is derived from an EMBL/GenBank/DDBJ whole genome shotgun (WGS) entry which is preliminary data.</text>
</comment>
<feature type="domain" description="Restriction system protein Mrr-like N-terminal" evidence="2">
    <location>
        <begin position="7"/>
        <end position="90"/>
    </location>
</feature>
<name>A0A839UGU8_9HYPH</name>
<dbReference type="GO" id="GO:0015666">
    <property type="term" value="F:restriction endodeoxyribonuclease activity"/>
    <property type="evidence" value="ECO:0007669"/>
    <property type="project" value="TreeGrafter"/>
</dbReference>
<reference evidence="3 4" key="1">
    <citation type="submission" date="2020-08" db="EMBL/GenBank/DDBJ databases">
        <title>Genomic Encyclopedia of Type Strains, Phase III (KMG-III): the genomes of soil and plant-associated and newly described type strains.</title>
        <authorList>
            <person name="Whitman W."/>
        </authorList>
    </citation>
    <scope>NUCLEOTIDE SEQUENCE [LARGE SCALE GENOMIC DNA]</scope>
    <source>
        <strain evidence="3 4">CECT 7015</strain>
    </source>
</reference>
<dbReference type="InterPro" id="IPR011856">
    <property type="entry name" value="tRNA_endonuc-like_dom_sf"/>
</dbReference>
<dbReference type="InterPro" id="IPR011335">
    <property type="entry name" value="Restrct_endonuc-II-like"/>
</dbReference>
<dbReference type="EMBL" id="JACHXN010000014">
    <property type="protein sequence ID" value="MBB3147749.1"/>
    <property type="molecule type" value="Genomic_DNA"/>
</dbReference>
<sequence length="320" mass="35586">MAKIPDYQTLMLPVLKAASAGQMTVAKTIERLALEIPLTEAELAAPLPSGRQTIIANRIHWAKFYMSKARLIDMVRRGVFTASDRGRQLLVRNPDRIDNETLSEYPEFRLFMVESRRRLRSDEALENPAANLDTVSSMSTVTIMSPDDRIESALQEIEAGLRDDLLDRLFSIQPQAARAAFFERLVVQLLISMGYGGGLGKSTVLGGRGDGGVDGVIHLDALGIDRVYVQAKCYDRESTISPAQVREFAGSLDDKKTTRGVFITTAQFSRAARDFVGGIQKQIVLIDGDELTRFMISFGVGVRLHQTIEIKKLDEDFFEI</sequence>
<dbReference type="Gene3D" id="3.40.1350.10">
    <property type="match status" value="1"/>
</dbReference>
<dbReference type="Proteomes" id="UP000554520">
    <property type="component" value="Unassembled WGS sequence"/>
</dbReference>
<protein>
    <submittedName>
        <fullName evidence="3">Restriction system protein</fullName>
    </submittedName>
</protein>
<accession>A0A839UGU8</accession>
<dbReference type="AlphaFoldDB" id="A0A839UGU8"/>
<dbReference type="PANTHER" id="PTHR30015">
    <property type="entry name" value="MRR RESTRICTION SYSTEM PROTEIN"/>
    <property type="match status" value="1"/>
</dbReference>
<dbReference type="GO" id="GO:0009307">
    <property type="term" value="P:DNA restriction-modification system"/>
    <property type="evidence" value="ECO:0007669"/>
    <property type="project" value="InterPro"/>
</dbReference>
<evidence type="ECO:0000259" key="1">
    <source>
        <dbReference type="Pfam" id="PF04471"/>
    </source>
</evidence>
<dbReference type="InterPro" id="IPR052906">
    <property type="entry name" value="Type_IV_Methyl-Rstrct_Enzyme"/>
</dbReference>